<dbReference type="Proteomes" id="UP001180487">
    <property type="component" value="Unassembled WGS sequence"/>
</dbReference>
<sequence length="103" mass="11763">MKQFETFDMANGGLALVLEPVAEWVQFPELARKWAAILNAETVSAPVVTIDECLLDVTIDCGEFWITYDNWQHGIQLEPKEKESNHIVLSLQKRLQMAYTRPA</sequence>
<evidence type="ECO:0000313" key="2">
    <source>
        <dbReference type="Proteomes" id="UP001180487"/>
    </source>
</evidence>
<name>A0ABU2CAB2_9BURK</name>
<gene>
    <name evidence="1" type="ORF">J2X19_002959</name>
</gene>
<proteinExistence type="predicted"/>
<dbReference type="EMBL" id="JAVDXT010000002">
    <property type="protein sequence ID" value="MDR7378280.1"/>
    <property type="molecule type" value="Genomic_DNA"/>
</dbReference>
<keyword evidence="2" id="KW-1185">Reference proteome</keyword>
<organism evidence="1 2">
    <name type="scientific">Rhodoferax ferrireducens</name>
    <dbReference type="NCBI Taxonomy" id="192843"/>
    <lineage>
        <taxon>Bacteria</taxon>
        <taxon>Pseudomonadati</taxon>
        <taxon>Pseudomonadota</taxon>
        <taxon>Betaproteobacteria</taxon>
        <taxon>Burkholderiales</taxon>
        <taxon>Comamonadaceae</taxon>
        <taxon>Rhodoferax</taxon>
    </lineage>
</organism>
<comment type="caution">
    <text evidence="1">The sequence shown here is derived from an EMBL/GenBank/DDBJ whole genome shotgun (WGS) entry which is preliminary data.</text>
</comment>
<protein>
    <submittedName>
        <fullName evidence="1">Uncharacterized protein</fullName>
    </submittedName>
</protein>
<evidence type="ECO:0000313" key="1">
    <source>
        <dbReference type="EMBL" id="MDR7378280.1"/>
    </source>
</evidence>
<accession>A0ABU2CAB2</accession>
<reference evidence="1 2" key="1">
    <citation type="submission" date="2023-07" db="EMBL/GenBank/DDBJ databases">
        <title>Sorghum-associated microbial communities from plants grown in Nebraska, USA.</title>
        <authorList>
            <person name="Schachtman D."/>
        </authorList>
    </citation>
    <scope>NUCLEOTIDE SEQUENCE [LARGE SCALE GENOMIC DNA]</scope>
    <source>
        <strain evidence="1 2">BE313</strain>
    </source>
</reference>
<dbReference type="RefSeq" id="WP_310374263.1">
    <property type="nucleotide sequence ID" value="NZ_JAVDXT010000002.1"/>
</dbReference>